<keyword evidence="4 8" id="KW-0812">Transmembrane</keyword>
<comment type="caution">
    <text evidence="9">The sequence shown here is derived from an EMBL/GenBank/DDBJ whole genome shotgun (WGS) entry which is preliminary data.</text>
</comment>
<evidence type="ECO:0000256" key="5">
    <source>
        <dbReference type="ARBA" id="ARBA00022801"/>
    </source>
</evidence>
<evidence type="ECO:0000256" key="3">
    <source>
        <dbReference type="ARBA" id="ARBA00022670"/>
    </source>
</evidence>
<keyword evidence="3" id="KW-0645">Protease</keyword>
<dbReference type="Proteomes" id="UP000050482">
    <property type="component" value="Unassembled WGS sequence"/>
</dbReference>
<feature type="transmembrane region" description="Helical" evidence="8">
    <location>
        <begin position="260"/>
        <end position="284"/>
    </location>
</feature>
<feature type="transmembrane region" description="Helical" evidence="8">
    <location>
        <begin position="40"/>
        <end position="58"/>
    </location>
</feature>
<dbReference type="InterPro" id="IPR019127">
    <property type="entry name" value="Exosortase"/>
</dbReference>
<feature type="transmembrane region" description="Helical" evidence="8">
    <location>
        <begin position="133"/>
        <end position="156"/>
    </location>
</feature>
<evidence type="ECO:0000256" key="1">
    <source>
        <dbReference type="ARBA" id="ARBA00004651"/>
    </source>
</evidence>
<name>A0A0P9CAJ8_9BACL</name>
<dbReference type="Pfam" id="PF09721">
    <property type="entry name" value="Exosortase_EpsH"/>
    <property type="match status" value="1"/>
</dbReference>
<keyword evidence="5" id="KW-0378">Hydrolase</keyword>
<evidence type="ECO:0000313" key="9">
    <source>
        <dbReference type="EMBL" id="KPV42424.1"/>
    </source>
</evidence>
<feature type="transmembrane region" description="Helical" evidence="8">
    <location>
        <begin position="305"/>
        <end position="323"/>
    </location>
</feature>
<feature type="transmembrane region" description="Helical" evidence="8">
    <location>
        <begin position="12"/>
        <end position="34"/>
    </location>
</feature>
<organism evidence="9 10">
    <name type="scientific">Alicyclobacillus ferrooxydans</name>
    <dbReference type="NCBI Taxonomy" id="471514"/>
    <lineage>
        <taxon>Bacteria</taxon>
        <taxon>Bacillati</taxon>
        <taxon>Bacillota</taxon>
        <taxon>Bacilli</taxon>
        <taxon>Bacillales</taxon>
        <taxon>Alicyclobacillaceae</taxon>
        <taxon>Alicyclobacillus</taxon>
    </lineage>
</organism>
<dbReference type="STRING" id="471514.AN477_17665"/>
<evidence type="ECO:0000256" key="7">
    <source>
        <dbReference type="ARBA" id="ARBA00023136"/>
    </source>
</evidence>
<dbReference type="GO" id="GO:0005886">
    <property type="term" value="C:plasma membrane"/>
    <property type="evidence" value="ECO:0007669"/>
    <property type="project" value="UniProtKB-SubCell"/>
</dbReference>
<dbReference type="GO" id="GO:0008233">
    <property type="term" value="F:peptidase activity"/>
    <property type="evidence" value="ECO:0007669"/>
    <property type="project" value="UniProtKB-KW"/>
</dbReference>
<reference evidence="9 10" key="1">
    <citation type="submission" date="2015-09" db="EMBL/GenBank/DDBJ databases">
        <title>Draft genome sequence of Alicyclobacillus ferrooxydans DSM 22381.</title>
        <authorList>
            <person name="Hemp J."/>
        </authorList>
    </citation>
    <scope>NUCLEOTIDE SEQUENCE [LARGE SCALE GENOMIC DNA]</scope>
    <source>
        <strain evidence="9 10">TC-34</strain>
    </source>
</reference>
<evidence type="ECO:0000256" key="4">
    <source>
        <dbReference type="ARBA" id="ARBA00022692"/>
    </source>
</evidence>
<feature type="transmembrane region" description="Helical" evidence="8">
    <location>
        <begin position="187"/>
        <end position="211"/>
    </location>
</feature>
<feature type="transmembrane region" description="Helical" evidence="8">
    <location>
        <begin position="70"/>
        <end position="89"/>
    </location>
</feature>
<protein>
    <submittedName>
        <fullName evidence="9">Uncharacterized protein</fullName>
    </submittedName>
</protein>
<dbReference type="PATRIC" id="fig|471514.4.peg.5003"/>
<dbReference type="AlphaFoldDB" id="A0A0P9CAJ8"/>
<comment type="subcellular location">
    <subcellularLocation>
        <location evidence="1">Cell membrane</location>
        <topology evidence="1">Multi-pass membrane protein</topology>
    </subcellularLocation>
</comment>
<dbReference type="GO" id="GO:0006508">
    <property type="term" value="P:proteolysis"/>
    <property type="evidence" value="ECO:0007669"/>
    <property type="project" value="UniProtKB-KW"/>
</dbReference>
<keyword evidence="2" id="KW-1003">Cell membrane</keyword>
<dbReference type="NCBIfam" id="TIGR04178">
    <property type="entry name" value="exo_archaeo"/>
    <property type="match status" value="1"/>
</dbReference>
<keyword evidence="6 8" id="KW-1133">Transmembrane helix</keyword>
<evidence type="ECO:0000256" key="8">
    <source>
        <dbReference type="SAM" id="Phobius"/>
    </source>
</evidence>
<feature type="transmembrane region" description="Helical" evidence="8">
    <location>
        <begin position="109"/>
        <end position="128"/>
    </location>
</feature>
<accession>A0A0P9CAJ8</accession>
<keyword evidence="10" id="KW-1185">Reference proteome</keyword>
<dbReference type="EMBL" id="LJCO01000077">
    <property type="protein sequence ID" value="KPV42424.1"/>
    <property type="molecule type" value="Genomic_DNA"/>
</dbReference>
<evidence type="ECO:0000256" key="2">
    <source>
        <dbReference type="ARBA" id="ARBA00022475"/>
    </source>
</evidence>
<evidence type="ECO:0000256" key="6">
    <source>
        <dbReference type="ARBA" id="ARBA00022989"/>
    </source>
</evidence>
<proteinExistence type="predicted"/>
<evidence type="ECO:0000313" key="10">
    <source>
        <dbReference type="Proteomes" id="UP000050482"/>
    </source>
</evidence>
<feature type="transmembrane region" description="Helical" evidence="8">
    <location>
        <begin position="223"/>
        <end position="248"/>
    </location>
</feature>
<dbReference type="InterPro" id="IPR026392">
    <property type="entry name" value="Exo/Archaeosortase_dom"/>
</dbReference>
<keyword evidence="7 8" id="KW-0472">Membrane</keyword>
<sequence length="502" mass="55816">MKAPSSSLARPMTWLIVSALPFIPLYGKLLLNLFSDTPEAYLCIVPVLAYVWAFRQLVYEVTDYQDDMELNIILGTSLSVLVLLIVLWGPRQFPLTFYGRSDILLLWPLWGLAMGWLWFGVGVTRWLWKPMAYLILAVPVLYTSLAGWVIGGLQSFTGDASRWLLQSQSWVQWNGSVGEVTHGTQHIAFSLVTACTGADSILAVLLILVYLWPLYRGFWGLKLVWVLTGMAYAFCGNVLRISFLIWILHESGVSQLFDLVHAGLGLVIFALLSYALVLTGRLFGLVRWEAKQPVKILAVTGKSRTFISMVSTMAFTVMVFVAWSGNQTNMWRDVVTTTDISIGQYPLIRGYYATGLASYNDSSVLGEGTRSYAVAYSTQSGQYYRVEAWTTPAGWRLQQYSVNNCLSFHGDTILSRELLRSVVHVHGSLYSVVVPPLSRGMEPDIYAVAAYTFRVQGASGQPVYERIEISTPLRQATNSQPGTLSTASLVQFANSLLGSVIE</sequence>
<gene>
    <name evidence="9" type="ORF">AN477_17665</name>
</gene>